<accession>A0ABS2TSH8</accession>
<dbReference type="Pfam" id="PF13620">
    <property type="entry name" value="CarboxypepD_reg"/>
    <property type="match status" value="1"/>
</dbReference>
<evidence type="ECO:0000259" key="1">
    <source>
        <dbReference type="PROSITE" id="PS51695"/>
    </source>
</evidence>
<dbReference type="NCBIfam" id="NF038128">
    <property type="entry name" value="choice_anch_J"/>
    <property type="match status" value="1"/>
</dbReference>
<name>A0ABS2TSH8_9ACTN</name>
<dbReference type="InterPro" id="IPR030400">
    <property type="entry name" value="Sedolisin_dom"/>
</dbReference>
<dbReference type="InterPro" id="IPR006652">
    <property type="entry name" value="Kelch_1"/>
</dbReference>
<gene>
    <name evidence="2" type="ORF">ITX44_17420</name>
</gene>
<dbReference type="Gene3D" id="3.40.50.200">
    <property type="entry name" value="Peptidase S8/S53 domain"/>
    <property type="match status" value="1"/>
</dbReference>
<comment type="caution">
    <text evidence="2">The sequence shown here is derived from an EMBL/GenBank/DDBJ whole genome shotgun (WGS) entry which is preliminary data.</text>
</comment>
<protein>
    <submittedName>
        <fullName evidence="2">Carboxypeptidase regulatory-like domain-containing protein</fullName>
    </submittedName>
</protein>
<dbReference type="InterPro" id="IPR036852">
    <property type="entry name" value="Peptidase_S8/S53_dom_sf"/>
</dbReference>
<dbReference type="Pfam" id="PF24681">
    <property type="entry name" value="Kelch_KLHDC2_KLHL20_DRC7"/>
    <property type="match status" value="1"/>
</dbReference>
<proteinExistence type="predicted"/>
<dbReference type="Gene3D" id="2.60.40.1120">
    <property type="entry name" value="Carboxypeptidase-like, regulatory domain"/>
    <property type="match status" value="2"/>
</dbReference>
<dbReference type="Gene3D" id="2.120.10.80">
    <property type="entry name" value="Kelch-type beta propeller"/>
    <property type="match status" value="1"/>
</dbReference>
<dbReference type="SUPFAM" id="SSF52743">
    <property type="entry name" value="Subtilisin-like"/>
    <property type="match status" value="1"/>
</dbReference>
<dbReference type="PANTHER" id="PTHR45632">
    <property type="entry name" value="LD33804P"/>
    <property type="match status" value="1"/>
</dbReference>
<feature type="domain" description="Peptidase S53" evidence="1">
    <location>
        <begin position="21"/>
        <end position="354"/>
    </location>
</feature>
<sequence length="1239" mass="127380">MRRTDVAPAKGLRAFVAAPTGYGPADLQSAYGLPADGGAGQTVAIVDAYDDPNAEADLAVYRSQYGLPPCTTANGCFTKVDQRGGTNYPIADSGWAGEISLDLDMVSATAPNAHILLVEGDDSSDTALGESVDEAVALGAKYVSNSYGTDYRFGSGEDPAEATALDPYYNHPGVAVVASTGDYGYGVAYPAASQYVTSVGGTSLTRNPDSPRGWSESAWNKAGSGCSLYEPKPAFQHDTGCANRADADVSAVADPATGVAVYQTYGGSGWSEYGGTSASSPIIASVYADSATPVAGTYPNSYPYAAGTGLNDVTSGSNGSCTPDYLCRGAEGYDGPTGLGTPNGLQAFRTGPHGVLSGSVTDRATGKPVVGAMVKTGVDSARTDAQGHYSLTVPAGGHDVTVTAFGYATGSATGVTITDGGTLTKNFTLTQVPSETVSGTVRDGSGHGWPLYTKITVDGDPNAVWTDPVTGRYQVTLPRDSDFTLHFAADLPGYDEVTKAVHVAGAPVTAAVAMTANPWRATAPGYAVHLTGPTETFDSTTSAPQGWSVVNAAGLTNGWAFDDPGNEGNQTGGQGGFAIVDSQLAGVSGHTDSELISPVYDFTGKTTPELAFGTMYTLNPYRQTIKVEATDDGGATWTDVWEPSVDDGYYGGPTKVEIPLTAYAGKAAVQLRFHYTSLWSWYWGIDDVFVGQRDWTPTPGGLVVGQVTDANTGQGAVDATVTDDKTPSVQAKTVTTPDDPALGDGYYSLFVPGPGRHALSAAKNNYVTRSQDVQVRADSTVQARYSLKAGRLTVTPGSLDASTRWGGHTVRTLRVTNTGTANAMLLIGEQNGGTARATATGAALQRVPGSYPLGFTGSRQSAGAGTAAAAPAAVPSDDPWQTAPDLPEVRMDNVADTWNGKVYSGFGDTGLSIGADSSSNELYVLDPAAGKWTQLASATEARQAPGHGIIDGKLYAAGGWQGDGTPDPTLEIYDIASNTWSKGAPEPRPHAGAGSAVLDGKLYLIGGCDVACGVTDASMYDPASDTWHAIAAYPEPVSWTSCAGIGGELYCAGGATDSGDVKHAYAYNPATGTWSALPDMPVALWGSAYAAANGELMISSGISDNALTNQGFAFDPRTRAWSALPNAGTATYRGAGALGFYKLGGSTGGITPSTVVETLPGYGVDPTTDVPWLSESRHEVTLRPGESTTVAVLFDAGVPQITRPGDYAARLVFGSSTPYALPAAPVTLHVAAPSASGRP</sequence>
<dbReference type="SUPFAM" id="SSF49452">
    <property type="entry name" value="Starch-binding domain-like"/>
    <property type="match status" value="1"/>
</dbReference>
<organism evidence="2 3">
    <name type="scientific">Actinacidiphila acididurans</name>
    <dbReference type="NCBI Taxonomy" id="2784346"/>
    <lineage>
        <taxon>Bacteria</taxon>
        <taxon>Bacillati</taxon>
        <taxon>Actinomycetota</taxon>
        <taxon>Actinomycetes</taxon>
        <taxon>Kitasatosporales</taxon>
        <taxon>Streptomycetaceae</taxon>
        <taxon>Actinacidiphila</taxon>
    </lineage>
</organism>
<dbReference type="EMBL" id="JADKYB010000008">
    <property type="protein sequence ID" value="MBM9506298.1"/>
    <property type="molecule type" value="Genomic_DNA"/>
</dbReference>
<reference evidence="2 3" key="1">
    <citation type="submission" date="2021-01" db="EMBL/GenBank/DDBJ databases">
        <title>Streptomyces acididurans sp. nov., isolated from a peat swamp forest soil.</title>
        <authorList>
            <person name="Chantavorakit T."/>
            <person name="Duangmal K."/>
        </authorList>
    </citation>
    <scope>NUCLEOTIDE SEQUENCE [LARGE SCALE GENOMIC DNA]</scope>
    <source>
        <strain evidence="2 3">KK5PA1</strain>
    </source>
</reference>
<dbReference type="SUPFAM" id="SSF117281">
    <property type="entry name" value="Kelch motif"/>
    <property type="match status" value="1"/>
</dbReference>
<dbReference type="PANTHER" id="PTHR45632:SF14">
    <property type="entry name" value="KELCH-LIKE PROTEIN 33"/>
    <property type="match status" value="1"/>
</dbReference>
<dbReference type="SMART" id="SM00612">
    <property type="entry name" value="Kelch"/>
    <property type="match status" value="3"/>
</dbReference>
<dbReference type="Proteomes" id="UP000749040">
    <property type="component" value="Unassembled WGS sequence"/>
</dbReference>
<dbReference type="InterPro" id="IPR008969">
    <property type="entry name" value="CarboxyPept-like_regulatory"/>
</dbReference>
<dbReference type="InterPro" id="IPR013784">
    <property type="entry name" value="Carb-bd-like_fold"/>
</dbReference>
<dbReference type="PROSITE" id="PS51695">
    <property type="entry name" value="SEDOLISIN"/>
    <property type="match status" value="1"/>
</dbReference>
<evidence type="ECO:0000313" key="2">
    <source>
        <dbReference type="EMBL" id="MBM9506298.1"/>
    </source>
</evidence>
<evidence type="ECO:0000313" key="3">
    <source>
        <dbReference type="Proteomes" id="UP000749040"/>
    </source>
</evidence>
<dbReference type="InterPro" id="IPR015915">
    <property type="entry name" value="Kelch-typ_b-propeller"/>
</dbReference>
<keyword evidence="3" id="KW-1185">Reference proteome</keyword>
<dbReference type="CDD" id="cd04056">
    <property type="entry name" value="Peptidases_S53"/>
    <property type="match status" value="1"/>
</dbReference>
<dbReference type="SUPFAM" id="SSF49464">
    <property type="entry name" value="Carboxypeptidase regulatory domain-like"/>
    <property type="match status" value="1"/>
</dbReference>
<dbReference type="Gene3D" id="2.60.120.200">
    <property type="match status" value="1"/>
</dbReference>